<proteinExistence type="predicted"/>
<keyword evidence="1" id="KW-0547">Nucleotide-binding</keyword>
<evidence type="ECO:0000313" key="5">
    <source>
        <dbReference type="Proteomes" id="UP001597053"/>
    </source>
</evidence>
<accession>A0ABW2ZVM7</accession>
<dbReference type="PANTHER" id="PTHR16305">
    <property type="entry name" value="TESTICULAR SOLUBLE ADENYLYL CYCLASE"/>
    <property type="match status" value="1"/>
</dbReference>
<comment type="caution">
    <text evidence="4">The sequence shown here is derived from an EMBL/GenBank/DDBJ whole genome shotgun (WGS) entry which is preliminary data.</text>
</comment>
<dbReference type="Proteomes" id="UP001597053">
    <property type="component" value="Unassembled WGS sequence"/>
</dbReference>
<organism evidence="4 5">
    <name type="scientific">Micromonospora azadirachtae</name>
    <dbReference type="NCBI Taxonomy" id="1970735"/>
    <lineage>
        <taxon>Bacteria</taxon>
        <taxon>Bacillati</taxon>
        <taxon>Actinomycetota</taxon>
        <taxon>Actinomycetes</taxon>
        <taxon>Micromonosporales</taxon>
        <taxon>Micromonosporaceae</taxon>
        <taxon>Micromonospora</taxon>
    </lineage>
</organism>
<dbReference type="Gene3D" id="3.40.50.300">
    <property type="entry name" value="P-loop containing nucleotide triphosphate hydrolases"/>
    <property type="match status" value="1"/>
</dbReference>
<dbReference type="Pfam" id="PF13191">
    <property type="entry name" value="AAA_16"/>
    <property type="match status" value="1"/>
</dbReference>
<dbReference type="EMBL" id="JBHTHM010000019">
    <property type="protein sequence ID" value="MFD0782585.1"/>
    <property type="molecule type" value="Genomic_DNA"/>
</dbReference>
<dbReference type="GO" id="GO:0005524">
    <property type="term" value="F:ATP binding"/>
    <property type="evidence" value="ECO:0007669"/>
    <property type="project" value="UniProtKB-KW"/>
</dbReference>
<evidence type="ECO:0000256" key="2">
    <source>
        <dbReference type="ARBA" id="ARBA00022840"/>
    </source>
</evidence>
<gene>
    <name evidence="4" type="ORF">ACFQZ8_01410</name>
</gene>
<protein>
    <submittedName>
        <fullName evidence="4">ATP-binding protein</fullName>
    </submittedName>
</protein>
<dbReference type="InterPro" id="IPR041664">
    <property type="entry name" value="AAA_16"/>
</dbReference>
<keyword evidence="2 4" id="KW-0067">ATP-binding</keyword>
<feature type="non-terminal residue" evidence="4">
    <location>
        <position position="433"/>
    </location>
</feature>
<evidence type="ECO:0000313" key="4">
    <source>
        <dbReference type="EMBL" id="MFD0782585.1"/>
    </source>
</evidence>
<name>A0ABW2ZVM7_9ACTN</name>
<feature type="domain" description="Orc1-like AAA ATPase" evidence="3">
    <location>
        <begin position="23"/>
        <end position="180"/>
    </location>
</feature>
<sequence>MMMFPQHVQNSVTTRRKRPNEVLLGRHAERAALDRLLAGARTGVSGALVLRGEAGIGKTALLDYALAQAGDCQIVRAAGVEAEQELAFAGLHQVCAPALDGLARLPAQQGLALSTAFGLRTGTTPDLFMVGLGVLGLLADFAGERPLVCVIDDAQWLDQASAKILGFVARRLRTESLMMVFAVRGDLDSQDVPELSGLPGMTVTGLSDDHARELLASTLLGRVDERVLARIVAECHGNPLALTELPRGFTPAELAGGFGFLSPGALPRRIEESFRRQIAALPPVARKMLLVAAAEPLGDPVLVWSALNQMDVPGDSHLAAAQAAADFIDFGFGVRFRHPLLRSAVYQAASEVERRQAHAALAEVTVTSTDPDRRAWHRAQAATGPDEDVATELQTSAARAQARGGFAAAGAFLERAAELTPDPARRASRLLAA</sequence>
<dbReference type="InterPro" id="IPR027417">
    <property type="entry name" value="P-loop_NTPase"/>
</dbReference>
<reference evidence="5" key="1">
    <citation type="journal article" date="2019" name="Int. J. Syst. Evol. Microbiol.">
        <title>The Global Catalogue of Microorganisms (GCM) 10K type strain sequencing project: providing services to taxonomists for standard genome sequencing and annotation.</title>
        <authorList>
            <consortium name="The Broad Institute Genomics Platform"/>
            <consortium name="The Broad Institute Genome Sequencing Center for Infectious Disease"/>
            <person name="Wu L."/>
            <person name="Ma J."/>
        </authorList>
    </citation>
    <scope>NUCLEOTIDE SEQUENCE [LARGE SCALE GENOMIC DNA]</scope>
    <source>
        <strain evidence="5">JCM 32148</strain>
    </source>
</reference>
<dbReference type="SUPFAM" id="SSF52540">
    <property type="entry name" value="P-loop containing nucleoside triphosphate hydrolases"/>
    <property type="match status" value="1"/>
</dbReference>
<evidence type="ECO:0000256" key="1">
    <source>
        <dbReference type="ARBA" id="ARBA00022741"/>
    </source>
</evidence>
<keyword evidence="5" id="KW-1185">Reference proteome</keyword>
<dbReference type="PANTHER" id="PTHR16305:SF35">
    <property type="entry name" value="TRANSCRIPTIONAL ACTIVATOR DOMAIN"/>
    <property type="match status" value="1"/>
</dbReference>
<evidence type="ECO:0000259" key="3">
    <source>
        <dbReference type="Pfam" id="PF13191"/>
    </source>
</evidence>